<accession>A0A0D2P352</accession>
<sequence length="698" mass="78484">MTIDDTGGLGRSRTTTPRRPSGDYSDARYSDYADDSRHPRRTGGDAPEPSIAESIVHDDQPLPPRPSTVFEPAAGRSASRQRSEEGHPAIHPSGALPAEERASTGIPPHDEQAGGSMAPRSEAPRSEAPRSEVLRSETPRSEAAGSPAVHRQPTTASTRRTRPPTEASERRPAVEPPPREATATPFNFQVAEESRGQLEELNAAANRLYVTAAAAQEAEDQRELEFRSHEEHRDDIFLQNEEARTREARERAAGIWDDLETRLAALPAPQAAADVPAPGDRLEADISDKSSIHTIRTVAAAAASQHASDVLETVREEREEAQRERQELAEERAAMLDELKRERDLIVEEKDARIRALEEQLAQLRDEFDGEKQQRAAEDAELREREQRELAERDDFVRKQLEDLTNLLQDQRDMLETKKSLMDSRHEEKQARRADKELQSIELHDIIRKIHDDMQADRERSEQDRRESKDALERIIEDLQKQNHEQRELLHSLSESWRADCEKHHLETIEVVRSTANEQVPFNVQGYLDEFSRALATEVRMLLGEVGKIREERRALQHEIGDLLCMKAKYGPGGEYEPDWKPPGPPGPPPGEMPMPEMPPMPDVPPFAKPAWRTVHVRPKKKKKAEAPRPVASTSAIPVAMHAPPGGFEPLHRGPGSWATWQPERNQLTPPIMEPTMMVPAVGLFGAPSDSSMYDQHR</sequence>
<feature type="compositionally biased region" description="Basic and acidic residues" evidence="2">
    <location>
        <begin position="98"/>
        <end position="112"/>
    </location>
</feature>
<dbReference type="OMA" id="FETHEQQ"/>
<keyword evidence="4" id="KW-1185">Reference proteome</keyword>
<gene>
    <name evidence="3" type="ORF">HYPSUDRAFT_199871</name>
</gene>
<dbReference type="AlphaFoldDB" id="A0A0D2P352"/>
<organism evidence="3 4">
    <name type="scientific">Hypholoma sublateritium (strain FD-334 SS-4)</name>
    <dbReference type="NCBI Taxonomy" id="945553"/>
    <lineage>
        <taxon>Eukaryota</taxon>
        <taxon>Fungi</taxon>
        <taxon>Dikarya</taxon>
        <taxon>Basidiomycota</taxon>
        <taxon>Agaricomycotina</taxon>
        <taxon>Agaricomycetes</taxon>
        <taxon>Agaricomycetidae</taxon>
        <taxon>Agaricales</taxon>
        <taxon>Agaricineae</taxon>
        <taxon>Strophariaceae</taxon>
        <taxon>Hypholoma</taxon>
    </lineage>
</organism>
<reference evidence="4" key="1">
    <citation type="submission" date="2014-04" db="EMBL/GenBank/DDBJ databases">
        <title>Evolutionary Origins and Diversification of the Mycorrhizal Mutualists.</title>
        <authorList>
            <consortium name="DOE Joint Genome Institute"/>
            <consortium name="Mycorrhizal Genomics Consortium"/>
            <person name="Kohler A."/>
            <person name="Kuo A."/>
            <person name="Nagy L.G."/>
            <person name="Floudas D."/>
            <person name="Copeland A."/>
            <person name="Barry K.W."/>
            <person name="Cichocki N."/>
            <person name="Veneault-Fourrey C."/>
            <person name="LaButti K."/>
            <person name="Lindquist E.A."/>
            <person name="Lipzen A."/>
            <person name="Lundell T."/>
            <person name="Morin E."/>
            <person name="Murat C."/>
            <person name="Riley R."/>
            <person name="Ohm R."/>
            <person name="Sun H."/>
            <person name="Tunlid A."/>
            <person name="Henrissat B."/>
            <person name="Grigoriev I.V."/>
            <person name="Hibbett D.S."/>
            <person name="Martin F."/>
        </authorList>
    </citation>
    <scope>NUCLEOTIDE SEQUENCE [LARGE SCALE GENOMIC DNA]</scope>
    <source>
        <strain evidence="4">FD-334 SS-4</strain>
    </source>
</reference>
<evidence type="ECO:0000256" key="2">
    <source>
        <dbReference type="SAM" id="MobiDB-lite"/>
    </source>
</evidence>
<dbReference type="OrthoDB" id="2507336at2759"/>
<keyword evidence="1" id="KW-0175">Coiled coil</keyword>
<feature type="compositionally biased region" description="Pro residues" evidence="2">
    <location>
        <begin position="581"/>
        <end position="608"/>
    </location>
</feature>
<protein>
    <submittedName>
        <fullName evidence="3">Uncharacterized protein</fullName>
    </submittedName>
</protein>
<proteinExistence type="predicted"/>
<feature type="region of interest" description="Disordered" evidence="2">
    <location>
        <begin position="616"/>
        <end position="635"/>
    </location>
</feature>
<name>A0A0D2P352_HYPSF</name>
<evidence type="ECO:0000313" key="3">
    <source>
        <dbReference type="EMBL" id="KJA25349.1"/>
    </source>
</evidence>
<dbReference type="STRING" id="945553.A0A0D2P352"/>
<feature type="compositionally biased region" description="Low complexity" evidence="2">
    <location>
        <begin position="11"/>
        <end position="24"/>
    </location>
</feature>
<dbReference type="Proteomes" id="UP000054270">
    <property type="component" value="Unassembled WGS sequence"/>
</dbReference>
<feature type="region of interest" description="Disordered" evidence="2">
    <location>
        <begin position="220"/>
        <end position="245"/>
    </location>
</feature>
<feature type="region of interest" description="Disordered" evidence="2">
    <location>
        <begin position="368"/>
        <end position="389"/>
    </location>
</feature>
<feature type="region of interest" description="Disordered" evidence="2">
    <location>
        <begin position="1"/>
        <end position="193"/>
    </location>
</feature>
<feature type="coiled-coil region" evidence="1">
    <location>
        <begin position="451"/>
        <end position="496"/>
    </location>
</feature>
<feature type="compositionally biased region" description="Basic and acidic residues" evidence="2">
    <location>
        <begin position="122"/>
        <end position="140"/>
    </location>
</feature>
<feature type="region of interest" description="Disordered" evidence="2">
    <location>
        <begin position="575"/>
        <end position="609"/>
    </location>
</feature>
<dbReference type="EMBL" id="KN817532">
    <property type="protein sequence ID" value="KJA25349.1"/>
    <property type="molecule type" value="Genomic_DNA"/>
</dbReference>
<feature type="compositionally biased region" description="Basic and acidic residues" evidence="2">
    <location>
        <begin position="25"/>
        <end position="37"/>
    </location>
</feature>
<evidence type="ECO:0000256" key="1">
    <source>
        <dbReference type="SAM" id="Coils"/>
    </source>
</evidence>
<evidence type="ECO:0000313" key="4">
    <source>
        <dbReference type="Proteomes" id="UP000054270"/>
    </source>
</evidence>